<dbReference type="FunFam" id="3.40.50.200:FF:000014">
    <property type="entry name" value="Proteinase K"/>
    <property type="match status" value="1"/>
</dbReference>
<dbReference type="InterPro" id="IPR050131">
    <property type="entry name" value="Peptidase_S8_subtilisin-like"/>
</dbReference>
<protein>
    <recommendedName>
        <fullName evidence="12">Peptidase S8/S53 domain-containing protein</fullName>
    </recommendedName>
</protein>
<dbReference type="InterPro" id="IPR023827">
    <property type="entry name" value="Peptidase_S8_Asp-AS"/>
</dbReference>
<dbReference type="InterPro" id="IPR015500">
    <property type="entry name" value="Peptidase_S8_subtilisin-rel"/>
</dbReference>
<dbReference type="PANTHER" id="PTHR43806">
    <property type="entry name" value="PEPTIDASE S8"/>
    <property type="match status" value="1"/>
</dbReference>
<evidence type="ECO:0000259" key="10">
    <source>
        <dbReference type="Pfam" id="PF05922"/>
    </source>
</evidence>
<dbReference type="InterPro" id="IPR010259">
    <property type="entry name" value="S8pro/Inhibitor_I9"/>
</dbReference>
<dbReference type="PRINTS" id="PR00723">
    <property type="entry name" value="SUBTILISIN"/>
</dbReference>
<keyword evidence="3 8" id="KW-0732">Signal</keyword>
<dbReference type="PROSITE" id="PS51892">
    <property type="entry name" value="SUBTILASE"/>
    <property type="match status" value="1"/>
</dbReference>
<dbReference type="Pfam" id="PF00082">
    <property type="entry name" value="Peptidase_S8"/>
    <property type="match status" value="1"/>
</dbReference>
<dbReference type="InterPro" id="IPR037045">
    <property type="entry name" value="S8pro/Inhibitor_I9_sf"/>
</dbReference>
<dbReference type="Gene3D" id="3.40.50.200">
    <property type="entry name" value="Peptidase S8/S53 domain"/>
    <property type="match status" value="1"/>
</dbReference>
<accession>A0A0B7KC02</accession>
<dbReference type="AlphaFoldDB" id="A0A0B7KC02"/>
<dbReference type="InterPro" id="IPR034193">
    <property type="entry name" value="PCSK9_ProteinaseK-like"/>
</dbReference>
<evidence type="ECO:0000256" key="8">
    <source>
        <dbReference type="SAM" id="SignalP"/>
    </source>
</evidence>
<evidence type="ECO:0008006" key="12">
    <source>
        <dbReference type="Google" id="ProtNLM"/>
    </source>
</evidence>
<evidence type="ECO:0000313" key="11">
    <source>
        <dbReference type="EMBL" id="CEO52420.1"/>
    </source>
</evidence>
<dbReference type="InterPro" id="IPR036852">
    <property type="entry name" value="Peptidase_S8/S53_dom_sf"/>
</dbReference>
<feature type="active site" description="Charge relay system" evidence="6">
    <location>
        <position position="147"/>
    </location>
</feature>
<keyword evidence="5 6" id="KW-0720">Serine protease</keyword>
<dbReference type="EMBL" id="CDPU01000028">
    <property type="protein sequence ID" value="CEO52420.1"/>
    <property type="molecule type" value="Genomic_DNA"/>
</dbReference>
<proteinExistence type="inferred from homology"/>
<feature type="domain" description="Inhibitor I9" evidence="10">
    <location>
        <begin position="40"/>
        <end position="101"/>
    </location>
</feature>
<evidence type="ECO:0000256" key="3">
    <source>
        <dbReference type="ARBA" id="ARBA00022729"/>
    </source>
</evidence>
<dbReference type="InterPro" id="IPR000209">
    <property type="entry name" value="Peptidase_S8/S53_dom"/>
</dbReference>
<feature type="chain" id="PRO_5002118453" description="Peptidase S8/S53 domain-containing protein" evidence="8">
    <location>
        <begin position="21"/>
        <end position="390"/>
    </location>
</feature>
<keyword evidence="4 6" id="KW-0378">Hydrolase</keyword>
<dbReference type="PROSITE" id="PS00138">
    <property type="entry name" value="SUBTILASE_SER"/>
    <property type="match status" value="1"/>
</dbReference>
<dbReference type="CDD" id="cd04077">
    <property type="entry name" value="Peptidases_S8_PCSK9_ProteinaseK_like"/>
    <property type="match status" value="1"/>
</dbReference>
<sequence>MRSSLLLALLPAALCSPTQPSKPAPLLQRRDQTSVLPNKYIVKFKDTSVLTRAESILSTLAVTPEHMFEHVFKGFSGELDQETLEALRNHPDVEYIEEDSVAGIDAYVDQESPTWGLRRISHKVRGSVPTYRYDDSAGDGTCAYVIDTGIDATHPDFEGRATFAANFADTSDTDGHGHGTHVAGTIGSKTYGVAKKTLLYGVKVIDDDGKGTTSSMIKGLDFVVADAPKRNCPKGVVANMSLRDNVSVALNAAAAALTTNDIFLAVSAGNQSQDASTQSPASEPTVCTIGASGITDQLSYYSNFGAVVDVFAPGDGIDSLAPGGKTVAMSGTSMASPHAAGLAAYFAALEGWPGASALCELLKSYAQNDAVKNIPAGTVNKLIYNGNPDA</sequence>
<feature type="signal peptide" evidence="8">
    <location>
        <begin position="1"/>
        <end position="20"/>
    </location>
</feature>
<dbReference type="SUPFAM" id="SSF54897">
    <property type="entry name" value="Protease propeptides/inhibitors"/>
    <property type="match status" value="1"/>
</dbReference>
<keyword evidence="2 6" id="KW-0645">Protease</keyword>
<dbReference type="PROSITE" id="PS00137">
    <property type="entry name" value="SUBTILASE_HIS"/>
    <property type="match status" value="1"/>
</dbReference>
<dbReference type="GO" id="GO:0004252">
    <property type="term" value="F:serine-type endopeptidase activity"/>
    <property type="evidence" value="ECO:0007669"/>
    <property type="project" value="UniProtKB-UniRule"/>
</dbReference>
<evidence type="ECO:0000256" key="6">
    <source>
        <dbReference type="PROSITE-ProRule" id="PRU01240"/>
    </source>
</evidence>
<gene>
    <name evidence="11" type="ORF">BN869_000008478_1</name>
</gene>
<dbReference type="SUPFAM" id="SSF52743">
    <property type="entry name" value="Subtilisin-like"/>
    <property type="match status" value="1"/>
</dbReference>
<organism evidence="11">
    <name type="scientific">Bionectria ochroleuca</name>
    <name type="common">Gliocladium roseum</name>
    <dbReference type="NCBI Taxonomy" id="29856"/>
    <lineage>
        <taxon>Eukaryota</taxon>
        <taxon>Fungi</taxon>
        <taxon>Dikarya</taxon>
        <taxon>Ascomycota</taxon>
        <taxon>Pezizomycotina</taxon>
        <taxon>Sordariomycetes</taxon>
        <taxon>Hypocreomycetidae</taxon>
        <taxon>Hypocreales</taxon>
        <taxon>Bionectriaceae</taxon>
        <taxon>Clonostachys</taxon>
    </lineage>
</organism>
<dbReference type="PROSITE" id="PS00136">
    <property type="entry name" value="SUBTILASE_ASP"/>
    <property type="match status" value="1"/>
</dbReference>
<evidence type="ECO:0000256" key="5">
    <source>
        <dbReference type="ARBA" id="ARBA00022825"/>
    </source>
</evidence>
<reference evidence="11" key="1">
    <citation type="submission" date="2015-01" db="EMBL/GenBank/DDBJ databases">
        <authorList>
            <person name="Durling Mikael"/>
        </authorList>
    </citation>
    <scope>NUCLEOTIDE SEQUENCE</scope>
</reference>
<evidence type="ECO:0000256" key="4">
    <source>
        <dbReference type="ARBA" id="ARBA00022801"/>
    </source>
</evidence>
<name>A0A0B7KC02_BIOOC</name>
<evidence type="ECO:0000256" key="7">
    <source>
        <dbReference type="RuleBase" id="RU003355"/>
    </source>
</evidence>
<dbReference type="GO" id="GO:0005576">
    <property type="term" value="C:extracellular region"/>
    <property type="evidence" value="ECO:0007669"/>
    <property type="project" value="UniProtKB-ARBA"/>
</dbReference>
<dbReference type="PANTHER" id="PTHR43806:SF58">
    <property type="entry name" value="ALKALINE PROTEASE 1-RELATED"/>
    <property type="match status" value="1"/>
</dbReference>
<feature type="domain" description="Peptidase S8/S53" evidence="9">
    <location>
        <begin position="141"/>
        <end position="366"/>
    </location>
</feature>
<feature type="active site" description="Charge relay system" evidence="6">
    <location>
        <position position="178"/>
    </location>
</feature>
<evidence type="ECO:0000259" key="9">
    <source>
        <dbReference type="Pfam" id="PF00082"/>
    </source>
</evidence>
<feature type="active site" description="Charge relay system" evidence="6">
    <location>
        <position position="333"/>
    </location>
</feature>
<dbReference type="Pfam" id="PF05922">
    <property type="entry name" value="Inhibitor_I9"/>
    <property type="match status" value="1"/>
</dbReference>
<dbReference type="InterPro" id="IPR022398">
    <property type="entry name" value="Peptidase_S8_His-AS"/>
</dbReference>
<evidence type="ECO:0000256" key="2">
    <source>
        <dbReference type="ARBA" id="ARBA00022670"/>
    </source>
</evidence>
<comment type="similarity">
    <text evidence="1 6 7">Belongs to the peptidase S8 family.</text>
</comment>
<dbReference type="InterPro" id="IPR023828">
    <property type="entry name" value="Peptidase_S8_Ser-AS"/>
</dbReference>
<evidence type="ECO:0000256" key="1">
    <source>
        <dbReference type="ARBA" id="ARBA00011073"/>
    </source>
</evidence>
<dbReference type="Gene3D" id="3.30.70.80">
    <property type="entry name" value="Peptidase S8 propeptide/proteinase inhibitor I9"/>
    <property type="match status" value="1"/>
</dbReference>
<dbReference type="GO" id="GO:0006508">
    <property type="term" value="P:proteolysis"/>
    <property type="evidence" value="ECO:0007669"/>
    <property type="project" value="UniProtKB-KW"/>
</dbReference>